<dbReference type="Proteomes" id="UP000293300">
    <property type="component" value="Unassembled WGS sequence"/>
</dbReference>
<proteinExistence type="predicted"/>
<name>A0A4Q9Z2G3_9FLAO</name>
<sequence length="74" mass="8864">MGSKFIDNFQKKSLKERFLLVIGILFFLIYLTLGLIIIFWKSLPLTLPHTYRIAFGILLIVYSFLRFLRFFTKE</sequence>
<evidence type="ECO:0000256" key="1">
    <source>
        <dbReference type="SAM" id="Phobius"/>
    </source>
</evidence>
<protein>
    <submittedName>
        <fullName evidence="2">Uncharacterized protein</fullName>
    </submittedName>
</protein>
<dbReference type="AlphaFoldDB" id="A0A4Q9Z2G3"/>
<keyword evidence="1" id="KW-1133">Transmembrane helix</keyword>
<keyword evidence="1" id="KW-0812">Transmembrane</keyword>
<comment type="caution">
    <text evidence="2">The sequence shown here is derived from an EMBL/GenBank/DDBJ whole genome shotgun (WGS) entry which is preliminary data.</text>
</comment>
<feature type="transmembrane region" description="Helical" evidence="1">
    <location>
        <begin position="51"/>
        <end position="68"/>
    </location>
</feature>
<accession>A0A4Q9Z2G3</accession>
<organism evidence="2 3">
    <name type="scientific">Flavobacterium silvisoli</name>
    <dbReference type="NCBI Taxonomy" id="2529433"/>
    <lineage>
        <taxon>Bacteria</taxon>
        <taxon>Pseudomonadati</taxon>
        <taxon>Bacteroidota</taxon>
        <taxon>Flavobacteriia</taxon>
        <taxon>Flavobacteriales</taxon>
        <taxon>Flavobacteriaceae</taxon>
        <taxon>Flavobacterium</taxon>
    </lineage>
</organism>
<feature type="transmembrane region" description="Helical" evidence="1">
    <location>
        <begin position="18"/>
        <end position="39"/>
    </location>
</feature>
<evidence type="ECO:0000313" key="2">
    <source>
        <dbReference type="EMBL" id="TBX70536.1"/>
    </source>
</evidence>
<gene>
    <name evidence="2" type="ORF">EZL74_02355</name>
</gene>
<keyword evidence="1" id="KW-0472">Membrane</keyword>
<keyword evidence="3" id="KW-1185">Reference proteome</keyword>
<evidence type="ECO:0000313" key="3">
    <source>
        <dbReference type="Proteomes" id="UP000293300"/>
    </source>
</evidence>
<reference evidence="2 3" key="1">
    <citation type="submission" date="2019-02" db="EMBL/GenBank/DDBJ databases">
        <title>Flavobacterium sp. RD-2-33 isolated from forest soil.</title>
        <authorList>
            <person name="Chaudhary D.K."/>
        </authorList>
    </citation>
    <scope>NUCLEOTIDE SEQUENCE [LARGE SCALE GENOMIC DNA]</scope>
    <source>
        <strain evidence="2 3">RD-2-33</strain>
    </source>
</reference>
<dbReference type="EMBL" id="SJPE01000002">
    <property type="protein sequence ID" value="TBX70536.1"/>
    <property type="molecule type" value="Genomic_DNA"/>
</dbReference>